<feature type="transmembrane region" description="Helical" evidence="1">
    <location>
        <begin position="12"/>
        <end position="35"/>
    </location>
</feature>
<dbReference type="AlphaFoldDB" id="A0A2W7QKB8"/>
<protein>
    <submittedName>
        <fullName evidence="2">Uncharacterized protein</fullName>
    </submittedName>
</protein>
<feature type="transmembrane region" description="Helical" evidence="1">
    <location>
        <begin position="165"/>
        <end position="186"/>
    </location>
</feature>
<keyword evidence="1" id="KW-0472">Membrane</keyword>
<name>A0A2W7QKB8_9BACT</name>
<sequence length="235" mass="26478">MGLKREILGHRIFFLAIATFFLLSNMIGFGFSINSRIHTEGSLHTHIYIHGLCAGLWILLYFIQTVLVFSKRLKLHKELGLLGIVILISVLISGFYVAFMVPVIYQSDLGQAGRDFSTILLGVILSVIGLNYRRKPFIHKRLMMVATLIFSSAGIARMMDFIGLLNLFGPIGVVMALLIPVIALMVYDYFSYKKIFKVDLMSFLSICLIFVLATPPLWENHFLASILETIVGWLS</sequence>
<feature type="transmembrane region" description="Helical" evidence="1">
    <location>
        <begin position="198"/>
        <end position="218"/>
    </location>
</feature>
<evidence type="ECO:0000313" key="3">
    <source>
        <dbReference type="Proteomes" id="UP000248882"/>
    </source>
</evidence>
<feature type="transmembrane region" description="Helical" evidence="1">
    <location>
        <begin position="111"/>
        <end position="130"/>
    </location>
</feature>
<dbReference type="Proteomes" id="UP000248882">
    <property type="component" value="Unassembled WGS sequence"/>
</dbReference>
<organism evidence="2 3">
    <name type="scientific">Algoriphagus chordae</name>
    <dbReference type="NCBI Taxonomy" id="237019"/>
    <lineage>
        <taxon>Bacteria</taxon>
        <taxon>Pseudomonadati</taxon>
        <taxon>Bacteroidota</taxon>
        <taxon>Cytophagia</taxon>
        <taxon>Cytophagales</taxon>
        <taxon>Cyclobacteriaceae</taxon>
        <taxon>Algoriphagus</taxon>
    </lineage>
</organism>
<feature type="transmembrane region" description="Helical" evidence="1">
    <location>
        <begin position="81"/>
        <end position="105"/>
    </location>
</feature>
<dbReference type="EMBL" id="QKZT01000019">
    <property type="protein sequence ID" value="PZX48551.1"/>
    <property type="molecule type" value="Genomic_DNA"/>
</dbReference>
<keyword evidence="3" id="KW-1185">Reference proteome</keyword>
<gene>
    <name evidence="2" type="ORF">LV85_03621</name>
</gene>
<proteinExistence type="predicted"/>
<evidence type="ECO:0000256" key="1">
    <source>
        <dbReference type="SAM" id="Phobius"/>
    </source>
</evidence>
<accession>A0A2W7QKB8</accession>
<keyword evidence="1" id="KW-0812">Transmembrane</keyword>
<keyword evidence="1" id="KW-1133">Transmembrane helix</keyword>
<comment type="caution">
    <text evidence="2">The sequence shown here is derived from an EMBL/GenBank/DDBJ whole genome shotgun (WGS) entry which is preliminary data.</text>
</comment>
<reference evidence="2 3" key="1">
    <citation type="submission" date="2018-06" db="EMBL/GenBank/DDBJ databases">
        <title>Genomic Encyclopedia of Archaeal and Bacterial Type Strains, Phase II (KMG-II): from individual species to whole genera.</title>
        <authorList>
            <person name="Goeker M."/>
        </authorList>
    </citation>
    <scope>NUCLEOTIDE SEQUENCE [LARGE SCALE GENOMIC DNA]</scope>
    <source>
        <strain evidence="2 3">DSM 19830</strain>
    </source>
</reference>
<evidence type="ECO:0000313" key="2">
    <source>
        <dbReference type="EMBL" id="PZX48551.1"/>
    </source>
</evidence>
<feature type="transmembrane region" description="Helical" evidence="1">
    <location>
        <begin position="47"/>
        <end position="69"/>
    </location>
</feature>